<gene>
    <name evidence="3" type="ORF">GSOID_T00018535001</name>
</gene>
<dbReference type="InterPro" id="IPR051135">
    <property type="entry name" value="Gal/GlcNAc/GalNAc_ST"/>
</dbReference>
<organism evidence="3">
    <name type="scientific">Oikopleura dioica</name>
    <name type="common">Tunicate</name>
    <dbReference type="NCBI Taxonomy" id="34765"/>
    <lineage>
        <taxon>Eukaryota</taxon>
        <taxon>Metazoa</taxon>
        <taxon>Chordata</taxon>
        <taxon>Tunicata</taxon>
        <taxon>Appendicularia</taxon>
        <taxon>Copelata</taxon>
        <taxon>Oikopleuridae</taxon>
        <taxon>Oikopleura</taxon>
    </lineage>
</organism>
<protein>
    <recommendedName>
        <fullName evidence="1">Sulfotransferase</fullName>
        <ecNumber evidence="1">2.8.2.-</ecNumber>
    </recommendedName>
</protein>
<keyword evidence="1" id="KW-0808">Transferase</keyword>
<dbReference type="EMBL" id="FN654280">
    <property type="protein sequence ID" value="CBY30655.1"/>
    <property type="molecule type" value="Genomic_DNA"/>
</dbReference>
<name>E4Y4Q7_OIKDI</name>
<dbReference type="InterPro" id="IPR000863">
    <property type="entry name" value="Sulfotransferase_dom"/>
</dbReference>
<dbReference type="Proteomes" id="UP000011014">
    <property type="component" value="Unassembled WGS sequence"/>
</dbReference>
<dbReference type="GO" id="GO:0006044">
    <property type="term" value="P:N-acetylglucosamine metabolic process"/>
    <property type="evidence" value="ECO:0007669"/>
    <property type="project" value="TreeGrafter"/>
</dbReference>
<dbReference type="PANTHER" id="PTHR10704">
    <property type="entry name" value="CARBOHYDRATE SULFOTRANSFERASE"/>
    <property type="match status" value="1"/>
</dbReference>
<dbReference type="GO" id="GO:0001517">
    <property type="term" value="F:N-acetylglucosamine 6-O-sulfotransferase activity"/>
    <property type="evidence" value="ECO:0007669"/>
    <property type="project" value="TreeGrafter"/>
</dbReference>
<accession>E4Y4Q7</accession>
<dbReference type="EC" id="2.8.2.-" evidence="1"/>
<dbReference type="AlphaFoldDB" id="E4Y4Q7"/>
<dbReference type="Pfam" id="PF00685">
    <property type="entry name" value="Sulfotransfer_1"/>
    <property type="match status" value="1"/>
</dbReference>
<evidence type="ECO:0000259" key="2">
    <source>
        <dbReference type="Pfam" id="PF00685"/>
    </source>
</evidence>
<feature type="domain" description="Sulfotransferase" evidence="2">
    <location>
        <begin position="68"/>
        <end position="209"/>
    </location>
</feature>
<dbReference type="PANTHER" id="PTHR10704:SF71">
    <property type="entry name" value="CARBOHYDRATE SULFOTRANSFERASE 1-LIKE"/>
    <property type="match status" value="1"/>
</dbReference>
<evidence type="ECO:0000256" key="1">
    <source>
        <dbReference type="RuleBase" id="RU361155"/>
    </source>
</evidence>
<reference evidence="3" key="1">
    <citation type="journal article" date="2010" name="Science">
        <title>Plasticity of animal genome architecture unmasked by rapid evolution of a pelagic tunicate.</title>
        <authorList>
            <person name="Denoeud F."/>
            <person name="Henriet S."/>
            <person name="Mungpakdee S."/>
            <person name="Aury J.M."/>
            <person name="Da Silva C."/>
            <person name="Brinkmann H."/>
            <person name="Mikhaleva J."/>
            <person name="Olsen L.C."/>
            <person name="Jubin C."/>
            <person name="Canestro C."/>
            <person name="Bouquet J.M."/>
            <person name="Danks G."/>
            <person name="Poulain J."/>
            <person name="Campsteijn C."/>
            <person name="Adamski M."/>
            <person name="Cross I."/>
            <person name="Yadetie F."/>
            <person name="Muffato M."/>
            <person name="Louis A."/>
            <person name="Butcher S."/>
            <person name="Tsagkogeorga G."/>
            <person name="Konrad A."/>
            <person name="Singh S."/>
            <person name="Jensen M.F."/>
            <person name="Cong E.H."/>
            <person name="Eikeseth-Otteraa H."/>
            <person name="Noel B."/>
            <person name="Anthouard V."/>
            <person name="Porcel B.M."/>
            <person name="Kachouri-Lafond R."/>
            <person name="Nishino A."/>
            <person name="Ugolini M."/>
            <person name="Chourrout P."/>
            <person name="Nishida H."/>
            <person name="Aasland R."/>
            <person name="Huzurbazar S."/>
            <person name="Westhof E."/>
            <person name="Delsuc F."/>
            <person name="Lehrach H."/>
            <person name="Reinhardt R."/>
            <person name="Weissenbach J."/>
            <person name="Roy S.W."/>
            <person name="Artiguenave F."/>
            <person name="Postlethwait J.H."/>
            <person name="Manak J.R."/>
            <person name="Thompson E.M."/>
            <person name="Jaillon O."/>
            <person name="Du Pasquier L."/>
            <person name="Boudinot P."/>
            <person name="Liberles D.A."/>
            <person name="Volff J.N."/>
            <person name="Philippe H."/>
            <person name="Lenhard B."/>
            <person name="Roest Crollius H."/>
            <person name="Wincker P."/>
            <person name="Chourrout D."/>
        </authorList>
    </citation>
    <scope>NUCLEOTIDE SEQUENCE [LARGE SCALE GENOMIC DNA]</scope>
</reference>
<dbReference type="SUPFAM" id="SSF52540">
    <property type="entry name" value="P-loop containing nucleoside triphosphate hydrolases"/>
    <property type="match status" value="1"/>
</dbReference>
<dbReference type="InterPro" id="IPR027417">
    <property type="entry name" value="P-loop_NTPase"/>
</dbReference>
<proteinExistence type="inferred from homology"/>
<evidence type="ECO:0000313" key="3">
    <source>
        <dbReference type="EMBL" id="CBY30655.1"/>
    </source>
</evidence>
<dbReference type="Gene3D" id="3.40.50.300">
    <property type="entry name" value="P-loop containing nucleotide triphosphate hydrolases"/>
    <property type="match status" value="1"/>
</dbReference>
<comment type="similarity">
    <text evidence="1">Belongs to the sulfotransferase 1 family.</text>
</comment>
<sequence>MFRSKHRRLCAPPFCAKDLSNQLVKCNSACGLVDTSLASRVCKKLIPAIKSIRFMEIEGLENMAKRNNLDLKIIFLARDPRGIYSSRMKIYDKQISRGDIENRTRRRRGRGDHAFRFQSPWLNKQSLVVKYEDLALNPEDISKEILEFSGLNFSDSVSNWIKSNTVSRTNKSDAFGTERNSKNTAFAWQNDLDKSSIEDIQSFCTRSMRILEYEPL</sequence>
<dbReference type="GO" id="GO:0006790">
    <property type="term" value="P:sulfur compound metabolic process"/>
    <property type="evidence" value="ECO:0007669"/>
    <property type="project" value="TreeGrafter"/>
</dbReference>